<dbReference type="AlphaFoldDB" id="A0A9D1H2T3"/>
<keyword evidence="3" id="KW-1003">Cell membrane</keyword>
<feature type="transmembrane region" description="Helical" evidence="7">
    <location>
        <begin position="262"/>
        <end position="281"/>
    </location>
</feature>
<keyword evidence="4 7" id="KW-0812">Transmembrane</keyword>
<evidence type="ECO:0000256" key="1">
    <source>
        <dbReference type="ARBA" id="ARBA00004651"/>
    </source>
</evidence>
<evidence type="ECO:0000259" key="8">
    <source>
        <dbReference type="PROSITE" id="PS50928"/>
    </source>
</evidence>
<evidence type="ECO:0000256" key="6">
    <source>
        <dbReference type="ARBA" id="ARBA00023136"/>
    </source>
</evidence>
<dbReference type="PROSITE" id="PS50928">
    <property type="entry name" value="ABC_TM1"/>
    <property type="match status" value="1"/>
</dbReference>
<feature type="transmembrane region" description="Helical" evidence="7">
    <location>
        <begin position="107"/>
        <end position="127"/>
    </location>
</feature>
<feature type="transmembrane region" description="Helical" evidence="7">
    <location>
        <begin position="181"/>
        <end position="207"/>
    </location>
</feature>
<name>A0A9D1H2T3_9FIRM</name>
<evidence type="ECO:0000256" key="4">
    <source>
        <dbReference type="ARBA" id="ARBA00022692"/>
    </source>
</evidence>
<keyword evidence="5 7" id="KW-1133">Transmembrane helix</keyword>
<reference evidence="9" key="1">
    <citation type="submission" date="2020-10" db="EMBL/GenBank/DDBJ databases">
        <authorList>
            <person name="Gilroy R."/>
        </authorList>
    </citation>
    <scope>NUCLEOTIDE SEQUENCE</scope>
    <source>
        <strain evidence="9">CHK181-108</strain>
    </source>
</reference>
<keyword evidence="6 7" id="KW-0472">Membrane</keyword>
<feature type="transmembrane region" description="Helical" evidence="7">
    <location>
        <begin position="139"/>
        <end position="160"/>
    </location>
</feature>
<proteinExistence type="inferred from homology"/>
<evidence type="ECO:0000313" key="9">
    <source>
        <dbReference type="EMBL" id="HIT85325.1"/>
    </source>
</evidence>
<dbReference type="Proteomes" id="UP000824165">
    <property type="component" value="Unassembled WGS sequence"/>
</dbReference>
<comment type="similarity">
    <text evidence="7">Belongs to the binding-protein-dependent transport system permease family.</text>
</comment>
<dbReference type="GO" id="GO:0055085">
    <property type="term" value="P:transmembrane transport"/>
    <property type="evidence" value="ECO:0007669"/>
    <property type="project" value="InterPro"/>
</dbReference>
<dbReference type="CDD" id="cd06261">
    <property type="entry name" value="TM_PBP2"/>
    <property type="match status" value="1"/>
</dbReference>
<dbReference type="EMBL" id="DVLU01000052">
    <property type="protein sequence ID" value="HIT85325.1"/>
    <property type="molecule type" value="Genomic_DNA"/>
</dbReference>
<feature type="transmembrane region" description="Helical" evidence="7">
    <location>
        <begin position="12"/>
        <end position="35"/>
    </location>
</feature>
<sequence>MTIKSKPINALLNAFFIVLAAAFVFPLLLVVIISITDQDAINQFGYQLIPAKLSLDAYRYIFASDMGVGHAYLVTIFATVIGTLFSVTVIALYAYPLSRPGLKYKGFFTFYIFFTMLFSGGLLAWYIVVTKYYHLGNTIFALILPMSMNAWYVIIMRTFFQTTIPISIIESAKMDGAGEIRILFSLVFPLALPAIATIALFQTLAYWNDWWNPMLLITDKKLYNLQFLLQVMMQNIQMMSESTTMSTDVASRFAGDIPEDSVRMALCVLAMGPILIVYPFFQRYFIQGLTIGAVKG</sequence>
<reference evidence="9" key="2">
    <citation type="journal article" date="2021" name="PeerJ">
        <title>Extensive microbial diversity within the chicken gut microbiome revealed by metagenomics and culture.</title>
        <authorList>
            <person name="Gilroy R."/>
            <person name="Ravi A."/>
            <person name="Getino M."/>
            <person name="Pursley I."/>
            <person name="Horton D.L."/>
            <person name="Alikhan N.F."/>
            <person name="Baker D."/>
            <person name="Gharbi K."/>
            <person name="Hall N."/>
            <person name="Watson M."/>
            <person name="Adriaenssens E.M."/>
            <person name="Foster-Nyarko E."/>
            <person name="Jarju S."/>
            <person name="Secka A."/>
            <person name="Antonio M."/>
            <person name="Oren A."/>
            <person name="Chaudhuri R.R."/>
            <person name="La Ragione R."/>
            <person name="Hildebrand F."/>
            <person name="Pallen M.J."/>
        </authorList>
    </citation>
    <scope>NUCLEOTIDE SEQUENCE</scope>
    <source>
        <strain evidence="9">CHK181-108</strain>
    </source>
</reference>
<keyword evidence="2 7" id="KW-0813">Transport</keyword>
<dbReference type="PANTHER" id="PTHR43744:SF9">
    <property type="entry name" value="POLYGALACTURONAN_RHAMNOGALACTURONAN TRANSPORT SYSTEM PERMEASE PROTEIN YTCP"/>
    <property type="match status" value="1"/>
</dbReference>
<dbReference type="PANTHER" id="PTHR43744">
    <property type="entry name" value="ABC TRANSPORTER PERMEASE PROTEIN MG189-RELATED-RELATED"/>
    <property type="match status" value="1"/>
</dbReference>
<gene>
    <name evidence="9" type="ORF">IAA60_05405</name>
</gene>
<dbReference type="SUPFAM" id="SSF161098">
    <property type="entry name" value="MetI-like"/>
    <property type="match status" value="1"/>
</dbReference>
<evidence type="ECO:0000256" key="2">
    <source>
        <dbReference type="ARBA" id="ARBA00022448"/>
    </source>
</evidence>
<evidence type="ECO:0000256" key="3">
    <source>
        <dbReference type="ARBA" id="ARBA00022475"/>
    </source>
</evidence>
<accession>A0A9D1H2T3</accession>
<organism evidence="9 10">
    <name type="scientific">Candidatus Ornithomonoglobus intestinigallinarum</name>
    <dbReference type="NCBI Taxonomy" id="2840894"/>
    <lineage>
        <taxon>Bacteria</taxon>
        <taxon>Bacillati</taxon>
        <taxon>Bacillota</taxon>
        <taxon>Clostridia</taxon>
        <taxon>Candidatus Ornithomonoglobus</taxon>
    </lineage>
</organism>
<dbReference type="GO" id="GO:0005886">
    <property type="term" value="C:plasma membrane"/>
    <property type="evidence" value="ECO:0007669"/>
    <property type="project" value="UniProtKB-SubCell"/>
</dbReference>
<comment type="subcellular location">
    <subcellularLocation>
        <location evidence="1 7">Cell membrane</location>
        <topology evidence="1 7">Multi-pass membrane protein</topology>
    </subcellularLocation>
</comment>
<dbReference type="Pfam" id="PF00528">
    <property type="entry name" value="BPD_transp_1"/>
    <property type="match status" value="1"/>
</dbReference>
<dbReference type="InterPro" id="IPR000515">
    <property type="entry name" value="MetI-like"/>
</dbReference>
<evidence type="ECO:0000256" key="5">
    <source>
        <dbReference type="ARBA" id="ARBA00022989"/>
    </source>
</evidence>
<feature type="domain" description="ABC transmembrane type-1" evidence="8">
    <location>
        <begin position="72"/>
        <end position="281"/>
    </location>
</feature>
<dbReference type="InterPro" id="IPR035906">
    <property type="entry name" value="MetI-like_sf"/>
</dbReference>
<protein>
    <submittedName>
        <fullName evidence="9">Carbohydrate ABC transporter permease</fullName>
    </submittedName>
</protein>
<evidence type="ECO:0000313" key="10">
    <source>
        <dbReference type="Proteomes" id="UP000824165"/>
    </source>
</evidence>
<comment type="caution">
    <text evidence="9">The sequence shown here is derived from an EMBL/GenBank/DDBJ whole genome shotgun (WGS) entry which is preliminary data.</text>
</comment>
<dbReference type="Gene3D" id="1.10.3720.10">
    <property type="entry name" value="MetI-like"/>
    <property type="match status" value="1"/>
</dbReference>
<feature type="transmembrane region" description="Helical" evidence="7">
    <location>
        <begin position="71"/>
        <end position="95"/>
    </location>
</feature>
<evidence type="ECO:0000256" key="7">
    <source>
        <dbReference type="RuleBase" id="RU363032"/>
    </source>
</evidence>